<keyword evidence="4" id="KW-1185">Reference proteome</keyword>
<feature type="region of interest" description="Disordered" evidence="2">
    <location>
        <begin position="266"/>
        <end position="332"/>
    </location>
</feature>
<sequence>IPGMSAAVLDDENLGTTRAPTSSPVLNDSTAANSTISAEQMQQEALVRLQNLQQQIVGGERKDDSQLKEKHEKRKDHVFSRKEKLVNALKTLDNSDQMVIKVYDSLQDEIKAKNKKMKNLQDDLTQAKGEVDDLQIEFEREREDYLETIRKQERQMELQKLLLEKVQPLLRRDCNYSNLDRIMSESKWDDDGKVWVLPEVAVERTTLPMPGGIAPSPRKSKTGASPPNGYYHDSNEEDKFLQLLNRKDSSINAASYFAPKRANRLLESQSLRRQDNNETTHHRRSSSPFHERVSPTEAYPASTMRPVRLESLNPSLVGGGKKSKKKKQLDSL</sequence>
<feature type="region of interest" description="Disordered" evidence="2">
    <location>
        <begin position="57"/>
        <end position="76"/>
    </location>
</feature>
<dbReference type="Proteomes" id="UP001152795">
    <property type="component" value="Unassembled WGS sequence"/>
</dbReference>
<proteinExistence type="predicted"/>
<evidence type="ECO:0000256" key="1">
    <source>
        <dbReference type="SAM" id="Coils"/>
    </source>
</evidence>
<gene>
    <name evidence="3" type="ORF">PACLA_8A041231</name>
</gene>
<feature type="compositionally biased region" description="Basic residues" evidence="2">
    <location>
        <begin position="321"/>
        <end position="332"/>
    </location>
</feature>
<feature type="compositionally biased region" description="Basic and acidic residues" evidence="2">
    <location>
        <begin position="270"/>
        <end position="280"/>
    </location>
</feature>
<evidence type="ECO:0000256" key="2">
    <source>
        <dbReference type="SAM" id="MobiDB-lite"/>
    </source>
</evidence>
<protein>
    <submittedName>
        <fullName evidence="3">Kinesin KIF17</fullName>
    </submittedName>
</protein>
<evidence type="ECO:0000313" key="4">
    <source>
        <dbReference type="Proteomes" id="UP001152795"/>
    </source>
</evidence>
<organism evidence="3 4">
    <name type="scientific">Paramuricea clavata</name>
    <name type="common">Red gorgonian</name>
    <name type="synonym">Violescent sea-whip</name>
    <dbReference type="NCBI Taxonomy" id="317549"/>
    <lineage>
        <taxon>Eukaryota</taxon>
        <taxon>Metazoa</taxon>
        <taxon>Cnidaria</taxon>
        <taxon>Anthozoa</taxon>
        <taxon>Octocorallia</taxon>
        <taxon>Malacalcyonacea</taxon>
        <taxon>Plexauridae</taxon>
        <taxon>Paramuricea</taxon>
    </lineage>
</organism>
<dbReference type="OrthoDB" id="3176171at2759"/>
<keyword evidence="1" id="KW-0175">Coiled coil</keyword>
<dbReference type="AlphaFoldDB" id="A0A6S7LSP8"/>
<feature type="compositionally biased region" description="Basic and acidic residues" evidence="2">
    <location>
        <begin position="59"/>
        <end position="76"/>
    </location>
</feature>
<reference evidence="3" key="1">
    <citation type="submission" date="2020-04" db="EMBL/GenBank/DDBJ databases">
        <authorList>
            <person name="Alioto T."/>
            <person name="Alioto T."/>
            <person name="Gomez Garrido J."/>
        </authorList>
    </citation>
    <scope>NUCLEOTIDE SEQUENCE</scope>
    <source>
        <strain evidence="3">A484AB</strain>
    </source>
</reference>
<feature type="compositionally biased region" description="Polar residues" evidence="2">
    <location>
        <begin position="14"/>
        <end position="31"/>
    </location>
</feature>
<feature type="coiled-coil region" evidence="1">
    <location>
        <begin position="103"/>
        <end position="155"/>
    </location>
</feature>
<feature type="region of interest" description="Disordered" evidence="2">
    <location>
        <begin position="207"/>
        <end position="234"/>
    </location>
</feature>
<dbReference type="EMBL" id="CACRXK020030496">
    <property type="protein sequence ID" value="CAB4042623.1"/>
    <property type="molecule type" value="Genomic_DNA"/>
</dbReference>
<evidence type="ECO:0000313" key="3">
    <source>
        <dbReference type="EMBL" id="CAB4042623.1"/>
    </source>
</evidence>
<feature type="region of interest" description="Disordered" evidence="2">
    <location>
        <begin position="1"/>
        <end position="31"/>
    </location>
</feature>
<name>A0A6S7LSP8_PARCT</name>
<comment type="caution">
    <text evidence="3">The sequence shown here is derived from an EMBL/GenBank/DDBJ whole genome shotgun (WGS) entry which is preliminary data.</text>
</comment>
<accession>A0A6S7LSP8</accession>
<feature type="non-terminal residue" evidence="3">
    <location>
        <position position="1"/>
    </location>
</feature>